<accession>A0A0N9HMU9</accession>
<evidence type="ECO:0000313" key="1">
    <source>
        <dbReference type="EMBL" id="ALG08211.1"/>
    </source>
</evidence>
<reference evidence="1 2" key="1">
    <citation type="submission" date="2015-07" db="EMBL/GenBank/DDBJ databases">
        <title>Genome sequencing of Kibdelosporangium phytohabitans.</title>
        <authorList>
            <person name="Qin S."/>
            <person name="Xing K."/>
        </authorList>
    </citation>
    <scope>NUCLEOTIDE SEQUENCE [LARGE SCALE GENOMIC DNA]</scope>
    <source>
        <strain evidence="1 2">KLBMP1111</strain>
    </source>
</reference>
<protein>
    <submittedName>
        <fullName evidence="1">Uncharacterized protein</fullName>
    </submittedName>
</protein>
<organism evidence="1 2">
    <name type="scientific">Kibdelosporangium phytohabitans</name>
    <dbReference type="NCBI Taxonomy" id="860235"/>
    <lineage>
        <taxon>Bacteria</taxon>
        <taxon>Bacillati</taxon>
        <taxon>Actinomycetota</taxon>
        <taxon>Actinomycetes</taxon>
        <taxon>Pseudonocardiales</taxon>
        <taxon>Pseudonocardiaceae</taxon>
        <taxon>Kibdelosporangium</taxon>
    </lineage>
</organism>
<keyword evidence="2" id="KW-1185">Reference proteome</keyword>
<evidence type="ECO:0000313" key="2">
    <source>
        <dbReference type="Proteomes" id="UP000063699"/>
    </source>
</evidence>
<dbReference type="KEGG" id="kphy:AOZ06_15995"/>
<proteinExistence type="predicted"/>
<dbReference type="Proteomes" id="UP000063699">
    <property type="component" value="Chromosome"/>
</dbReference>
<sequence>MLHTDTGPQSIDDGWGCSWSLNSKSLSIWFDRETPPVTRDQPRRFQADSRMVYPSEAKTEDMQSCRALIDHRQLTGVNQQWYVETVTVAVERHKPSTVENDLCIEATRLARVVVARLPN</sequence>
<name>A0A0N9HMU9_9PSEU</name>
<gene>
    <name evidence="1" type="ORF">AOZ06_15995</name>
</gene>
<dbReference type="EMBL" id="CP012752">
    <property type="protein sequence ID" value="ALG08211.1"/>
    <property type="molecule type" value="Genomic_DNA"/>
</dbReference>
<dbReference type="AlphaFoldDB" id="A0A0N9HMU9"/>
<dbReference type="RefSeq" id="WP_054290118.1">
    <property type="nucleotide sequence ID" value="NZ_CP012752.1"/>
</dbReference>